<keyword evidence="2" id="KW-1185">Reference proteome</keyword>
<proteinExistence type="predicted"/>
<evidence type="ECO:0000313" key="2">
    <source>
        <dbReference type="Proteomes" id="UP000265520"/>
    </source>
</evidence>
<sequence>PAPPQFATACVFCFSPVVAASDYILFGFTKLELNYIFAAQLPVDGSKFSCYDLATNSKLTS</sequence>
<accession>A0A392V5C9</accession>
<reference evidence="1 2" key="1">
    <citation type="journal article" date="2018" name="Front. Plant Sci.">
        <title>Red Clover (Trifolium pratense) and Zigzag Clover (T. medium) - A Picture of Genomic Similarities and Differences.</title>
        <authorList>
            <person name="Dluhosova J."/>
            <person name="Istvanek J."/>
            <person name="Nedelnik J."/>
            <person name="Repkova J."/>
        </authorList>
    </citation>
    <scope>NUCLEOTIDE SEQUENCE [LARGE SCALE GENOMIC DNA]</scope>
    <source>
        <strain evidence="2">cv. 10/8</strain>
        <tissue evidence="1">Leaf</tissue>
    </source>
</reference>
<dbReference type="AlphaFoldDB" id="A0A392V5C9"/>
<name>A0A392V5C9_9FABA</name>
<feature type="non-terminal residue" evidence="1">
    <location>
        <position position="1"/>
    </location>
</feature>
<protein>
    <submittedName>
        <fullName evidence="1">Uncharacterized protein</fullName>
    </submittedName>
</protein>
<evidence type="ECO:0000313" key="1">
    <source>
        <dbReference type="EMBL" id="MCI83476.1"/>
    </source>
</evidence>
<dbReference type="Proteomes" id="UP000265520">
    <property type="component" value="Unassembled WGS sequence"/>
</dbReference>
<comment type="caution">
    <text evidence="1">The sequence shown here is derived from an EMBL/GenBank/DDBJ whole genome shotgun (WGS) entry which is preliminary data.</text>
</comment>
<dbReference type="EMBL" id="LXQA011068054">
    <property type="protein sequence ID" value="MCI83476.1"/>
    <property type="molecule type" value="Genomic_DNA"/>
</dbReference>
<organism evidence="1 2">
    <name type="scientific">Trifolium medium</name>
    <dbReference type="NCBI Taxonomy" id="97028"/>
    <lineage>
        <taxon>Eukaryota</taxon>
        <taxon>Viridiplantae</taxon>
        <taxon>Streptophyta</taxon>
        <taxon>Embryophyta</taxon>
        <taxon>Tracheophyta</taxon>
        <taxon>Spermatophyta</taxon>
        <taxon>Magnoliopsida</taxon>
        <taxon>eudicotyledons</taxon>
        <taxon>Gunneridae</taxon>
        <taxon>Pentapetalae</taxon>
        <taxon>rosids</taxon>
        <taxon>fabids</taxon>
        <taxon>Fabales</taxon>
        <taxon>Fabaceae</taxon>
        <taxon>Papilionoideae</taxon>
        <taxon>50 kb inversion clade</taxon>
        <taxon>NPAAA clade</taxon>
        <taxon>Hologalegina</taxon>
        <taxon>IRL clade</taxon>
        <taxon>Trifolieae</taxon>
        <taxon>Trifolium</taxon>
    </lineage>
</organism>